<dbReference type="AlphaFoldDB" id="A0A1G2APD4"/>
<feature type="transmembrane region" description="Helical" evidence="1">
    <location>
        <begin position="46"/>
        <end position="70"/>
    </location>
</feature>
<keyword evidence="1" id="KW-1133">Transmembrane helix</keyword>
<dbReference type="Pfam" id="PF18895">
    <property type="entry name" value="T4SS_pilin"/>
    <property type="match status" value="1"/>
</dbReference>
<reference evidence="2 3" key="1">
    <citation type="journal article" date="2016" name="Nat. Commun.">
        <title>Thousands of microbial genomes shed light on interconnected biogeochemical processes in an aquifer system.</title>
        <authorList>
            <person name="Anantharaman K."/>
            <person name="Brown C.T."/>
            <person name="Hug L.A."/>
            <person name="Sharon I."/>
            <person name="Castelle C.J."/>
            <person name="Probst A.J."/>
            <person name="Thomas B.C."/>
            <person name="Singh A."/>
            <person name="Wilkins M.J."/>
            <person name="Karaoz U."/>
            <person name="Brodie E.L."/>
            <person name="Williams K.H."/>
            <person name="Hubbard S.S."/>
            <person name="Banfield J.F."/>
        </authorList>
    </citation>
    <scope>NUCLEOTIDE SEQUENCE [LARGE SCALE GENOMIC DNA]</scope>
</reference>
<evidence type="ECO:0000313" key="3">
    <source>
        <dbReference type="Proteomes" id="UP000177165"/>
    </source>
</evidence>
<organism evidence="2 3">
    <name type="scientific">Candidatus Kerfeldbacteria bacterium RIFCSPHIGHO2_02_FULL_42_14</name>
    <dbReference type="NCBI Taxonomy" id="1798540"/>
    <lineage>
        <taxon>Bacteria</taxon>
        <taxon>Candidatus Kerfeldiibacteriota</taxon>
    </lineage>
</organism>
<feature type="transmembrane region" description="Helical" evidence="1">
    <location>
        <begin position="91"/>
        <end position="113"/>
    </location>
</feature>
<gene>
    <name evidence="2" type="ORF">A3B74_03160</name>
</gene>
<evidence type="ECO:0000256" key="1">
    <source>
        <dbReference type="SAM" id="Phobius"/>
    </source>
</evidence>
<keyword evidence="1" id="KW-0812">Transmembrane</keyword>
<keyword evidence="1" id="KW-0472">Membrane</keyword>
<evidence type="ECO:0000313" key="2">
    <source>
        <dbReference type="EMBL" id="OGY78762.1"/>
    </source>
</evidence>
<name>A0A1G2APD4_9BACT</name>
<comment type="caution">
    <text evidence="2">The sequence shown here is derived from an EMBL/GenBank/DDBJ whole genome shotgun (WGS) entry which is preliminary data.</text>
</comment>
<dbReference type="Proteomes" id="UP000177165">
    <property type="component" value="Unassembled WGS sequence"/>
</dbReference>
<accession>A0A1G2APD4</accession>
<sequence>MTKLLVRASQIGAAVSVLLLPAAARAQLTIDPSYAGTFNLGSGSPVAIVIGIVNWALGLLALVAVVLVLIGGFMWMTAAGNEEKVDKAKKILSAAIIGLVIILAAWGITIYAINVLGTATGSV</sequence>
<dbReference type="EMBL" id="MHKB01000012">
    <property type="protein sequence ID" value="OGY78762.1"/>
    <property type="molecule type" value="Genomic_DNA"/>
</dbReference>
<dbReference type="InterPro" id="IPR043993">
    <property type="entry name" value="T4SS_pilin"/>
</dbReference>
<proteinExistence type="predicted"/>
<protein>
    <submittedName>
        <fullName evidence="2">Uncharacterized protein</fullName>
    </submittedName>
</protein>
<dbReference type="STRING" id="1798540.A3B74_03160"/>